<evidence type="ECO:0000313" key="3">
    <source>
        <dbReference type="Proteomes" id="UP000294558"/>
    </source>
</evidence>
<organism evidence="2 3">
    <name type="scientific">Ilumatobacter fluminis</name>
    <dbReference type="NCBI Taxonomy" id="467091"/>
    <lineage>
        <taxon>Bacteria</taxon>
        <taxon>Bacillati</taxon>
        <taxon>Actinomycetota</taxon>
        <taxon>Acidimicrobiia</taxon>
        <taxon>Acidimicrobiales</taxon>
        <taxon>Ilumatobacteraceae</taxon>
        <taxon>Ilumatobacter</taxon>
    </lineage>
</organism>
<comment type="caution">
    <text evidence="2">The sequence shown here is derived from an EMBL/GenBank/DDBJ whole genome shotgun (WGS) entry which is preliminary data.</text>
</comment>
<sequence length="42" mass="4498">MLVLIVLTVLFGWTILLLGIDLLWLLLVGAAGLVGRVVLGRP</sequence>
<keyword evidence="3" id="KW-1185">Reference proteome</keyword>
<name>A0A4R7HW33_9ACTN</name>
<accession>A0A4R7HW33</accession>
<reference evidence="2 3" key="1">
    <citation type="submission" date="2019-03" db="EMBL/GenBank/DDBJ databases">
        <title>Sequencing the genomes of 1000 actinobacteria strains.</title>
        <authorList>
            <person name="Klenk H.-P."/>
        </authorList>
    </citation>
    <scope>NUCLEOTIDE SEQUENCE [LARGE SCALE GENOMIC DNA]</scope>
    <source>
        <strain evidence="2 3">DSM 18936</strain>
    </source>
</reference>
<dbReference type="RefSeq" id="WP_279586775.1">
    <property type="nucleotide sequence ID" value="NZ_SOAU01000001.1"/>
</dbReference>
<dbReference type="AlphaFoldDB" id="A0A4R7HW33"/>
<keyword evidence="1" id="KW-1133">Transmembrane helix</keyword>
<protein>
    <submittedName>
        <fullName evidence="2">Uncharacterized protein</fullName>
    </submittedName>
</protein>
<feature type="transmembrane region" description="Helical" evidence="1">
    <location>
        <begin position="6"/>
        <end position="39"/>
    </location>
</feature>
<gene>
    <name evidence="2" type="ORF">BDK89_0786</name>
</gene>
<dbReference type="Proteomes" id="UP000294558">
    <property type="component" value="Unassembled WGS sequence"/>
</dbReference>
<evidence type="ECO:0000256" key="1">
    <source>
        <dbReference type="SAM" id="Phobius"/>
    </source>
</evidence>
<evidence type="ECO:0000313" key="2">
    <source>
        <dbReference type="EMBL" id="TDT15221.1"/>
    </source>
</evidence>
<keyword evidence="1" id="KW-0472">Membrane</keyword>
<dbReference type="EMBL" id="SOAU01000001">
    <property type="protein sequence ID" value="TDT15221.1"/>
    <property type="molecule type" value="Genomic_DNA"/>
</dbReference>
<proteinExistence type="predicted"/>
<keyword evidence="1" id="KW-0812">Transmembrane</keyword>